<dbReference type="EMBL" id="SPNV01000345">
    <property type="protein sequence ID" value="KAF5856125.1"/>
    <property type="molecule type" value="Genomic_DNA"/>
</dbReference>
<comment type="caution">
    <text evidence="3">The sequence shown here is derived from an EMBL/GenBank/DDBJ whole genome shotgun (WGS) entry which is preliminary data.</text>
</comment>
<keyword evidence="4" id="KW-1185">Reference proteome</keyword>
<reference evidence="3 4" key="1">
    <citation type="submission" date="2019-04" db="EMBL/GenBank/DDBJ databases">
        <title>Aspergillus burnettii sp. nov., novel species from soil in southeast Queensland.</title>
        <authorList>
            <person name="Gilchrist C.L.M."/>
            <person name="Pitt J.I."/>
            <person name="Lange L."/>
            <person name="Lacey H.J."/>
            <person name="Vuong D."/>
            <person name="Midgley D.J."/>
            <person name="Greenfield P."/>
            <person name="Bradbury M."/>
            <person name="Lacey E."/>
            <person name="Busk P.K."/>
            <person name="Pilgaard B."/>
            <person name="Chooi Y.H."/>
            <person name="Piggott A.M."/>
        </authorList>
    </citation>
    <scope>NUCLEOTIDE SEQUENCE [LARGE SCALE GENOMIC DNA]</scope>
    <source>
        <strain evidence="3 4">FRR 5400</strain>
    </source>
</reference>
<protein>
    <recommendedName>
        <fullName evidence="5">Secreted protein</fullName>
    </recommendedName>
</protein>
<organism evidence="3 4">
    <name type="scientific">Petromyces alliaceus</name>
    <name type="common">Aspergillus alliaceus</name>
    <dbReference type="NCBI Taxonomy" id="209559"/>
    <lineage>
        <taxon>Eukaryota</taxon>
        <taxon>Fungi</taxon>
        <taxon>Dikarya</taxon>
        <taxon>Ascomycota</taxon>
        <taxon>Pezizomycotina</taxon>
        <taxon>Eurotiomycetes</taxon>
        <taxon>Eurotiomycetidae</taxon>
        <taxon>Eurotiales</taxon>
        <taxon>Aspergillaceae</taxon>
        <taxon>Aspergillus</taxon>
        <taxon>Aspergillus subgen. Circumdati</taxon>
    </lineage>
</organism>
<accession>A0A8H6E2R8</accession>
<sequence>MFHFFVFMLVLPITWALPTLVGSYSTSLGVPGHAFGAYNHNSTMPNLSHGQRSLFSRAPAVDSHMDPKSSISIINIKRQQEEGMEPQRPTTSAFSWHDFPDYLQRAGVSEVRNGNAQLPGQLEQQALDISSGKDAAKAGNGNSPVSAPPQQQANNPPIAEEAIASGEALKMTSDGHRYRGETVPDDFWRTESTWSTAPRQPLDISRKIPSVNENLDHSIQGAIKSLPWPLVKKTTPQERLRSALINNGNFADGFNANMAQNAGSSKNPGKGGIKTQLAPLFRGILTKFTG</sequence>
<gene>
    <name evidence="3" type="ORF">ETB97_007845</name>
</gene>
<keyword evidence="2" id="KW-0732">Signal</keyword>
<feature type="chain" id="PRO_5034950297" description="Secreted protein" evidence="2">
    <location>
        <begin position="17"/>
        <end position="290"/>
    </location>
</feature>
<proteinExistence type="predicted"/>
<evidence type="ECO:0000256" key="1">
    <source>
        <dbReference type="SAM" id="MobiDB-lite"/>
    </source>
</evidence>
<feature type="compositionally biased region" description="Low complexity" evidence="1">
    <location>
        <begin position="142"/>
        <end position="155"/>
    </location>
</feature>
<evidence type="ECO:0008006" key="5">
    <source>
        <dbReference type="Google" id="ProtNLM"/>
    </source>
</evidence>
<evidence type="ECO:0000313" key="4">
    <source>
        <dbReference type="Proteomes" id="UP000541154"/>
    </source>
</evidence>
<evidence type="ECO:0000313" key="3">
    <source>
        <dbReference type="EMBL" id="KAF5856125.1"/>
    </source>
</evidence>
<evidence type="ECO:0000256" key="2">
    <source>
        <dbReference type="SAM" id="SignalP"/>
    </source>
</evidence>
<feature type="region of interest" description="Disordered" evidence="1">
    <location>
        <begin position="130"/>
        <end position="155"/>
    </location>
</feature>
<dbReference type="AlphaFoldDB" id="A0A8H6E2R8"/>
<dbReference type="Proteomes" id="UP000541154">
    <property type="component" value="Unassembled WGS sequence"/>
</dbReference>
<name>A0A8H6E2R8_PETAA</name>
<feature type="signal peptide" evidence="2">
    <location>
        <begin position="1"/>
        <end position="16"/>
    </location>
</feature>